<organism evidence="2 3">
    <name type="scientific">Daphnia galeata</name>
    <dbReference type="NCBI Taxonomy" id="27404"/>
    <lineage>
        <taxon>Eukaryota</taxon>
        <taxon>Metazoa</taxon>
        <taxon>Ecdysozoa</taxon>
        <taxon>Arthropoda</taxon>
        <taxon>Crustacea</taxon>
        <taxon>Branchiopoda</taxon>
        <taxon>Diplostraca</taxon>
        <taxon>Cladocera</taxon>
        <taxon>Anomopoda</taxon>
        <taxon>Daphniidae</taxon>
        <taxon>Daphnia</taxon>
    </lineage>
</organism>
<protein>
    <recommendedName>
        <fullName evidence="4">Flightin</fullName>
    </recommendedName>
</protein>
<keyword evidence="3" id="KW-1185">Reference proteome</keyword>
<evidence type="ECO:0000256" key="1">
    <source>
        <dbReference type="SAM" id="MobiDB-lite"/>
    </source>
</evidence>
<reference evidence="2" key="1">
    <citation type="submission" date="2021-11" db="EMBL/GenBank/DDBJ databases">
        <authorList>
            <person name="Schell T."/>
        </authorList>
    </citation>
    <scope>NUCLEOTIDE SEQUENCE</scope>
    <source>
        <strain evidence="2">M5</strain>
    </source>
</reference>
<comment type="caution">
    <text evidence="2">The sequence shown here is derived from an EMBL/GenBank/DDBJ whole genome shotgun (WGS) entry which is preliminary data.</text>
</comment>
<evidence type="ECO:0008006" key="4">
    <source>
        <dbReference type="Google" id="ProtNLM"/>
    </source>
</evidence>
<gene>
    <name evidence="2" type="ORF">DGAL_LOCUS6084</name>
</gene>
<sequence>MSYEMPDLEGGDTFIQEGDAQASSQGMETNAAEADQVPAAEIQPNIPVEVEKRKKRVSIYWKRPKSHLYEYNYDYGSNYYKGMIDYLDERSSGCKPTPPKALNWAERALKTYSEKREAAVRNKDKDQDAQLLHTIRNTVNSYTVHARSYTRKVTASLTY</sequence>
<proteinExistence type="predicted"/>
<feature type="compositionally biased region" description="Acidic residues" evidence="1">
    <location>
        <begin position="1"/>
        <end position="10"/>
    </location>
</feature>
<dbReference type="Proteomes" id="UP000789390">
    <property type="component" value="Unassembled WGS sequence"/>
</dbReference>
<feature type="region of interest" description="Disordered" evidence="1">
    <location>
        <begin position="1"/>
        <end position="29"/>
    </location>
</feature>
<dbReference type="OrthoDB" id="6344929at2759"/>
<dbReference type="EMBL" id="CAKKLH010000112">
    <property type="protein sequence ID" value="CAH0103510.1"/>
    <property type="molecule type" value="Genomic_DNA"/>
</dbReference>
<accession>A0A8J2RFI7</accession>
<evidence type="ECO:0000313" key="2">
    <source>
        <dbReference type="EMBL" id="CAH0103510.1"/>
    </source>
</evidence>
<evidence type="ECO:0000313" key="3">
    <source>
        <dbReference type="Proteomes" id="UP000789390"/>
    </source>
</evidence>
<name>A0A8J2RFI7_9CRUS</name>
<dbReference type="AlphaFoldDB" id="A0A8J2RFI7"/>